<sequence>MGSRSQRAGRVSWLAVLGWSGLGVLVVGAFLAALGALNQSLYGAPAFVERYLHAVADDEITIAATTPGVALDAAALEELGLPADVSTAMLRSGVVKAGPEDITITDDVAHENGSHSVTANYRLEAAIVSTTFEVQPIAPLYGVLNRWEFATSPLAVVDVTAAHNPFFTVGSLTLDTRARKTGDELAAFTQTAPYLAIAPAVYEFDYDDTLLTAQPVDLAVEPSTRAGVTVDAQATPAFVERVQAQLDQFLDQCATQPTLFPTDCPFGMEIDERVVEDPAWSISAYPVVTLIPGETAFEMPPTAGVAHISVELQSLFDGDYFTLEEDQTFTVSLDARIRADGSISVQLK</sequence>
<accession>A0AAU7W877</accession>
<evidence type="ECO:0008006" key="3">
    <source>
        <dbReference type="Google" id="ProtNLM"/>
    </source>
</evidence>
<dbReference type="AlphaFoldDB" id="A0AAU7W877"/>
<reference evidence="2" key="1">
    <citation type="submission" date="2024-05" db="EMBL/GenBank/DDBJ databases">
        <authorList>
            <person name="Yu L."/>
        </authorList>
    </citation>
    <scope>NUCLEOTIDE SEQUENCE</scope>
    <source>
        <strain evidence="2">G08B096</strain>
    </source>
</reference>
<feature type="transmembrane region" description="Helical" evidence="1">
    <location>
        <begin position="12"/>
        <end position="37"/>
    </location>
</feature>
<evidence type="ECO:0000256" key="1">
    <source>
        <dbReference type="SAM" id="Phobius"/>
    </source>
</evidence>
<evidence type="ECO:0000313" key="2">
    <source>
        <dbReference type="EMBL" id="XBX82394.1"/>
    </source>
</evidence>
<protein>
    <recommendedName>
        <fullName evidence="3">DUF2993 domain-containing protein</fullName>
    </recommendedName>
</protein>
<organism evidence="2">
    <name type="scientific">Agromyces sp. G08B096</name>
    <dbReference type="NCBI Taxonomy" id="3156399"/>
    <lineage>
        <taxon>Bacteria</taxon>
        <taxon>Bacillati</taxon>
        <taxon>Actinomycetota</taxon>
        <taxon>Actinomycetes</taxon>
        <taxon>Micrococcales</taxon>
        <taxon>Microbacteriaceae</taxon>
        <taxon>Agromyces</taxon>
    </lineage>
</organism>
<name>A0AAU7W877_9MICO</name>
<keyword evidence="1" id="KW-0812">Transmembrane</keyword>
<dbReference type="RefSeq" id="WP_350348411.1">
    <property type="nucleotide sequence ID" value="NZ_CP158374.1"/>
</dbReference>
<dbReference type="EMBL" id="CP158374">
    <property type="protein sequence ID" value="XBX82394.1"/>
    <property type="molecule type" value="Genomic_DNA"/>
</dbReference>
<keyword evidence="1" id="KW-1133">Transmembrane helix</keyword>
<proteinExistence type="predicted"/>
<gene>
    <name evidence="2" type="ORF">ABIQ69_00355</name>
</gene>
<keyword evidence="1" id="KW-0472">Membrane</keyword>